<keyword evidence="2" id="KW-1185">Reference proteome</keyword>
<sequence length="281" mass="31153">MSELREETLEAERLLAEVPFVKRARGWRLYTKKGERILDLYGEGGKAVLGHRPGQVGRVLKNEISKGLYLRVPSVYLFRLRKALRAFLPTHPHLRLFPSHEALLAHLASLHDRPCPLHDPALPASLQPHRSPLVAWARPFLPPPPTPLAVPVFPIPGLALPGVLCAREESLLPDVPDALASPLLLAAMTRSIHDLLGAGDPFQAVGPYLDTLPPPWRHTGPYLYLEEPPRDHPTLFRRFLSRGILVSPSPGVPGVFPAEISPGEWALFRRTAEEVSAELFP</sequence>
<dbReference type="EMBL" id="CP002903">
    <property type="protein sequence ID" value="AEJ62421.1"/>
    <property type="molecule type" value="Genomic_DNA"/>
</dbReference>
<accession>G0GFM2</accession>
<dbReference type="AlphaFoldDB" id="G0GFM2"/>
<dbReference type="Gene3D" id="3.90.1150.10">
    <property type="entry name" value="Aspartate Aminotransferase, domain 1"/>
    <property type="match status" value="1"/>
</dbReference>
<proteinExistence type="predicted"/>
<dbReference type="KEGG" id="stq:Spith_2166"/>
<dbReference type="STRING" id="869211.Spith_2166"/>
<evidence type="ECO:0008006" key="3">
    <source>
        <dbReference type="Google" id="ProtNLM"/>
    </source>
</evidence>
<dbReference type="OrthoDB" id="356614at2"/>
<dbReference type="RefSeq" id="WP_014625732.1">
    <property type="nucleotide sequence ID" value="NC_017583.1"/>
</dbReference>
<evidence type="ECO:0000313" key="1">
    <source>
        <dbReference type="EMBL" id="AEJ62421.1"/>
    </source>
</evidence>
<dbReference type="InterPro" id="IPR015424">
    <property type="entry name" value="PyrdxlP-dep_Trfase"/>
</dbReference>
<dbReference type="Proteomes" id="UP000007254">
    <property type="component" value="Chromosome"/>
</dbReference>
<organism evidence="1 2">
    <name type="scientific">Winmispira thermophila (strain ATCC 700085 / DSM 6578 / Z-1203)</name>
    <name type="common">Spirochaeta thermophila</name>
    <dbReference type="NCBI Taxonomy" id="869211"/>
    <lineage>
        <taxon>Bacteria</taxon>
        <taxon>Pseudomonadati</taxon>
        <taxon>Spirochaetota</taxon>
        <taxon>Spirochaetia</taxon>
        <taxon>Winmispirales</taxon>
        <taxon>Winmispiraceae</taxon>
        <taxon>Winmispira</taxon>
    </lineage>
</organism>
<dbReference type="Gene3D" id="3.40.640.10">
    <property type="entry name" value="Type I PLP-dependent aspartate aminotransferase-like (Major domain)"/>
    <property type="match status" value="1"/>
</dbReference>
<name>G0GFM2_WINT7</name>
<dbReference type="InterPro" id="IPR015422">
    <property type="entry name" value="PyrdxlP-dep_Trfase_small"/>
</dbReference>
<evidence type="ECO:0000313" key="2">
    <source>
        <dbReference type="Proteomes" id="UP000007254"/>
    </source>
</evidence>
<reference evidence="1 2" key="1">
    <citation type="submission" date="2011-06" db="EMBL/GenBank/DDBJ databases">
        <title>The complete genome of Spirochaeta thermophila DSM 6578.</title>
        <authorList>
            <consortium name="US DOE Joint Genome Institute (JGI-PGF)"/>
            <person name="Lucas S."/>
            <person name="Lapidus A."/>
            <person name="Bruce D."/>
            <person name="Goodwin L."/>
            <person name="Pitluck S."/>
            <person name="Peters L."/>
            <person name="Kyrpides N."/>
            <person name="Mavromatis K."/>
            <person name="Ivanova N."/>
            <person name="Mikailova N."/>
            <person name="Pagani I."/>
            <person name="Chertkov O."/>
            <person name="Detter J.C."/>
            <person name="Tapia R."/>
            <person name="Han C."/>
            <person name="Land M."/>
            <person name="Hauser L."/>
            <person name="Markowitz V."/>
            <person name="Cheng J.-F."/>
            <person name="Hugenholtz P."/>
            <person name="Woyke T."/>
            <person name="Wu D."/>
            <person name="Spring S."/>
            <person name="Merkhoffer B."/>
            <person name="Schneider S."/>
            <person name="Klenk H.-P."/>
            <person name="Eisen J.A."/>
        </authorList>
    </citation>
    <scope>NUCLEOTIDE SEQUENCE [LARGE SCALE GENOMIC DNA]</scope>
    <source>
        <strain evidence="2">ATCC 700085 / DSM 6578 / Z-1203</strain>
    </source>
</reference>
<protein>
    <recommendedName>
        <fullName evidence="3">Aminotransferase class-III</fullName>
    </recommendedName>
</protein>
<dbReference type="HOGENOM" id="CLU_990114_0_0_12"/>
<dbReference type="InterPro" id="IPR015421">
    <property type="entry name" value="PyrdxlP-dep_Trfase_major"/>
</dbReference>
<dbReference type="SUPFAM" id="SSF53383">
    <property type="entry name" value="PLP-dependent transferases"/>
    <property type="match status" value="1"/>
</dbReference>
<gene>
    <name evidence="1" type="ordered locus">Spith_2166</name>
</gene>